<feature type="transmembrane region" description="Helical" evidence="1">
    <location>
        <begin position="6"/>
        <end position="25"/>
    </location>
</feature>
<keyword evidence="1" id="KW-0812">Transmembrane</keyword>
<dbReference type="RefSeq" id="WP_271713348.1">
    <property type="nucleotide sequence ID" value="NZ_AP024169.1"/>
</dbReference>
<sequence length="228" mass="25423">MGEIGNLFGWLIVISYVGTMLNYVVKAINRKYGKKIAKNQNAKQIMSLLMKVFVKYHRLFGYATVVFLIVHYVMQYMNFGFNITGTVAAALMIIQVLVGIYGSYRAKKRAGAWFFTHRLIGILLILGIVLHVAFPELIQVSGVNNTEVANNANKEFTIEELAKYDGQNGNKAYVAYKGVVYDVTDVKQWKDGKHYGAVAGTDLTDEIGKSPHGDIVFKKLTVVGSLKK</sequence>
<feature type="transmembrane region" description="Helical" evidence="1">
    <location>
        <begin position="83"/>
        <end position="103"/>
    </location>
</feature>
<dbReference type="InterPro" id="IPR001199">
    <property type="entry name" value="Cyt_B5-like_heme/steroid-bd"/>
</dbReference>
<evidence type="ECO:0000313" key="4">
    <source>
        <dbReference type="Proteomes" id="UP000595897"/>
    </source>
</evidence>
<feature type="transmembrane region" description="Helical" evidence="1">
    <location>
        <begin position="115"/>
        <end position="134"/>
    </location>
</feature>
<dbReference type="SUPFAM" id="SSF55856">
    <property type="entry name" value="Cytochrome b5-like heme/steroid binding domain"/>
    <property type="match status" value="1"/>
</dbReference>
<organism evidence="3 4">
    <name type="scientific">Anaeromicropila herbilytica</name>
    <dbReference type="NCBI Taxonomy" id="2785025"/>
    <lineage>
        <taxon>Bacteria</taxon>
        <taxon>Bacillati</taxon>
        <taxon>Bacillota</taxon>
        <taxon>Clostridia</taxon>
        <taxon>Lachnospirales</taxon>
        <taxon>Lachnospiraceae</taxon>
        <taxon>Anaeromicropila</taxon>
    </lineage>
</organism>
<feature type="domain" description="Cytochrome b5 heme-binding" evidence="2">
    <location>
        <begin position="156"/>
        <end position="227"/>
    </location>
</feature>
<dbReference type="InterPro" id="IPR036400">
    <property type="entry name" value="Cyt_B5-like_heme/steroid_sf"/>
</dbReference>
<evidence type="ECO:0000256" key="1">
    <source>
        <dbReference type="SAM" id="Phobius"/>
    </source>
</evidence>
<dbReference type="EMBL" id="AP024169">
    <property type="protein sequence ID" value="BCN32293.1"/>
    <property type="molecule type" value="Genomic_DNA"/>
</dbReference>
<accession>A0A7R7ENY4</accession>
<dbReference type="SMART" id="SM01117">
    <property type="entry name" value="Cyt-b5"/>
    <property type="match status" value="1"/>
</dbReference>
<evidence type="ECO:0000259" key="2">
    <source>
        <dbReference type="SMART" id="SM01117"/>
    </source>
</evidence>
<dbReference type="Gene3D" id="3.10.120.10">
    <property type="entry name" value="Cytochrome b5-like heme/steroid binding domain"/>
    <property type="match status" value="1"/>
</dbReference>
<keyword evidence="1" id="KW-0472">Membrane</keyword>
<keyword evidence="4" id="KW-1185">Reference proteome</keyword>
<name>A0A7R7ENY4_9FIRM</name>
<proteinExistence type="predicted"/>
<evidence type="ECO:0000313" key="3">
    <source>
        <dbReference type="EMBL" id="BCN32293.1"/>
    </source>
</evidence>
<dbReference type="Proteomes" id="UP000595897">
    <property type="component" value="Chromosome"/>
</dbReference>
<feature type="transmembrane region" description="Helical" evidence="1">
    <location>
        <begin position="59"/>
        <end position="77"/>
    </location>
</feature>
<keyword evidence="1" id="KW-1133">Transmembrane helix</keyword>
<dbReference type="Pfam" id="PF00173">
    <property type="entry name" value="Cyt-b5"/>
    <property type="match status" value="1"/>
</dbReference>
<dbReference type="KEGG" id="ahb:bsdtb5_35880"/>
<gene>
    <name evidence="3" type="ORF">bsdtb5_35880</name>
</gene>
<dbReference type="AlphaFoldDB" id="A0A7R7ENY4"/>
<reference evidence="3 4" key="1">
    <citation type="submission" date="2020-11" db="EMBL/GenBank/DDBJ databases">
        <title>Draft genome sequencing of a Lachnospiraceae strain isolated from anoxic soil subjected to BSD treatment.</title>
        <authorList>
            <person name="Uek A."/>
            <person name="Tonouchi A."/>
        </authorList>
    </citation>
    <scope>NUCLEOTIDE SEQUENCE [LARGE SCALE GENOMIC DNA]</scope>
    <source>
        <strain evidence="3 4">TB5</strain>
    </source>
</reference>
<protein>
    <recommendedName>
        <fullName evidence="2">Cytochrome b5 heme-binding domain-containing protein</fullName>
    </recommendedName>
</protein>